<protein>
    <submittedName>
        <fullName evidence="1">Uncharacterized protein</fullName>
    </submittedName>
</protein>
<reference evidence="1" key="1">
    <citation type="submission" date="2019-04" db="EMBL/GenBank/DDBJ databases">
        <title>Microbes associate with the intestines of laboratory mice.</title>
        <authorList>
            <person name="Navarre W."/>
            <person name="Wong E."/>
            <person name="Huang K.C."/>
            <person name="Tropini C."/>
            <person name="Ng K."/>
            <person name="Yu B."/>
        </authorList>
    </citation>
    <scope>NUCLEOTIDE SEQUENCE</scope>
    <source>
        <strain evidence="1">NM86_A22</strain>
    </source>
</reference>
<dbReference type="EMBL" id="SSTG01000001">
    <property type="protein sequence ID" value="THG55394.1"/>
    <property type="molecule type" value="Genomic_DNA"/>
</dbReference>
<dbReference type="Proteomes" id="UP000305401">
    <property type="component" value="Unassembled WGS sequence"/>
</dbReference>
<keyword evidence="2" id="KW-1185">Reference proteome</keyword>
<evidence type="ECO:0000313" key="1">
    <source>
        <dbReference type="EMBL" id="THG55394.1"/>
    </source>
</evidence>
<name>A0AC61S8U5_9BACT</name>
<evidence type="ECO:0000313" key="2">
    <source>
        <dbReference type="Proteomes" id="UP000305401"/>
    </source>
</evidence>
<organism evidence="1 2">
    <name type="scientific">Muribaculum caecicola</name>
    <dbReference type="NCBI Taxonomy" id="3038144"/>
    <lineage>
        <taxon>Bacteria</taxon>
        <taxon>Pseudomonadati</taxon>
        <taxon>Bacteroidota</taxon>
        <taxon>Bacteroidia</taxon>
        <taxon>Bacteroidales</taxon>
        <taxon>Muribaculaceae</taxon>
        <taxon>Muribaculum</taxon>
    </lineage>
</organism>
<comment type="caution">
    <text evidence="1">The sequence shown here is derived from an EMBL/GenBank/DDBJ whole genome shotgun (WGS) entry which is preliminary data.</text>
</comment>
<sequence length="330" mass="36560">MTLKQRLSSHLNELYSAFTSARGREVGLFLLFLGISYIFWLLLTLNNEMQRDVDVPVAIYNVPDSVTVLSDIPASIKVSLRDKGSVFLRNKLSGTKTLRIDWPEYVGNTPDNTFRMTKAELAARMRENFAQSTQIQSLSPDSLRLNYTTAPGIRVPVLLDADMTAAPGFIINGPITMSADSVTMYAVQGLPSRIKSVKTQAVSRSNLSDTTHIVIRLMLIEGVKVVPSTITLTIPVEPLISRKQMAMVNVKNVPTNMGLLTFPSSVEVSYLIPMSDYNSEPFAVKAYVDYADVAKARTGKLPVVLSLLPQNYKNVSVEPDSVEYIVERHN</sequence>
<gene>
    <name evidence="1" type="ORF">E5990_00070</name>
</gene>
<proteinExistence type="predicted"/>
<accession>A0AC61S8U5</accession>